<dbReference type="PROSITE" id="PS50893">
    <property type="entry name" value="ABC_TRANSPORTER_2"/>
    <property type="match status" value="1"/>
</dbReference>
<reference evidence="6 7" key="1">
    <citation type="journal article" date="2017" name="Front. Microbiol.">
        <title>New Insights into the Diversity of the Genus Faecalibacterium.</title>
        <authorList>
            <person name="Benevides L."/>
            <person name="Burman S."/>
            <person name="Martin R."/>
            <person name="Robert V."/>
            <person name="Thomas M."/>
            <person name="Miquel S."/>
            <person name="Chain F."/>
            <person name="Sokol H."/>
            <person name="Bermudez-Humaran L.G."/>
            <person name="Morrison M."/>
            <person name="Langella P."/>
            <person name="Azevedo V.A."/>
            <person name="Chatel J.M."/>
            <person name="Soares S."/>
        </authorList>
    </citation>
    <scope>NUCLEOTIDE SEQUENCE [LARGE SCALE GENOMIC DNA]</scope>
    <source>
        <strain evidence="6 7">CNCM I 4575</strain>
    </source>
</reference>
<evidence type="ECO:0000259" key="5">
    <source>
        <dbReference type="PROSITE" id="PS50893"/>
    </source>
</evidence>
<dbReference type="Gene3D" id="3.40.50.300">
    <property type="entry name" value="P-loop containing nucleotide triphosphate hydrolases"/>
    <property type="match status" value="1"/>
</dbReference>
<dbReference type="InterPro" id="IPR003593">
    <property type="entry name" value="AAA+_ATPase"/>
</dbReference>
<keyword evidence="2" id="KW-0813">Transport</keyword>
<dbReference type="GO" id="GO:0140359">
    <property type="term" value="F:ABC-type transporter activity"/>
    <property type="evidence" value="ECO:0007669"/>
    <property type="project" value="InterPro"/>
</dbReference>
<dbReference type="PROSITE" id="PS00211">
    <property type="entry name" value="ABC_TRANSPORTER_1"/>
    <property type="match status" value="1"/>
</dbReference>
<dbReference type="Proteomes" id="UP000220005">
    <property type="component" value="Unassembled WGS sequence"/>
</dbReference>
<evidence type="ECO:0000256" key="3">
    <source>
        <dbReference type="ARBA" id="ARBA00022741"/>
    </source>
</evidence>
<dbReference type="InterPro" id="IPR027417">
    <property type="entry name" value="P-loop_NTPase"/>
</dbReference>
<protein>
    <submittedName>
        <fullName evidence="6">Teichoic acid ABC transporter ATP-binding protein</fullName>
    </submittedName>
</protein>
<keyword evidence="4 6" id="KW-0067">ATP-binding</keyword>
<dbReference type="PANTHER" id="PTHR46743">
    <property type="entry name" value="TEICHOIC ACIDS EXPORT ATP-BINDING PROTEIN TAGH"/>
    <property type="match status" value="1"/>
</dbReference>
<gene>
    <name evidence="6" type="ORF">CGS58_01605</name>
</gene>
<dbReference type="SMART" id="SM00382">
    <property type="entry name" value="AAA"/>
    <property type="match status" value="1"/>
</dbReference>
<name>A0A2A7ASY3_9FIRM</name>
<dbReference type="CDD" id="cd03220">
    <property type="entry name" value="ABC_KpsT_Wzt"/>
    <property type="match status" value="1"/>
</dbReference>
<feature type="domain" description="ABC transporter" evidence="5">
    <location>
        <begin position="23"/>
        <end position="243"/>
    </location>
</feature>
<dbReference type="InterPro" id="IPR015860">
    <property type="entry name" value="ABC_transpr_TagH-like"/>
</dbReference>
<evidence type="ECO:0000313" key="7">
    <source>
        <dbReference type="Proteomes" id="UP000220005"/>
    </source>
</evidence>
<dbReference type="InterPro" id="IPR003439">
    <property type="entry name" value="ABC_transporter-like_ATP-bd"/>
</dbReference>
<dbReference type="GO" id="GO:0005524">
    <property type="term" value="F:ATP binding"/>
    <property type="evidence" value="ECO:0007669"/>
    <property type="project" value="UniProtKB-KW"/>
</dbReference>
<dbReference type="PANTHER" id="PTHR46743:SF2">
    <property type="entry name" value="TEICHOIC ACIDS EXPORT ATP-BINDING PROTEIN TAGH"/>
    <property type="match status" value="1"/>
</dbReference>
<sequence length="243" mass="27032">MSKTMIEVNNVTMRFHMNTDRILSLKEFVTTALRGKLAFQDFTALNHVSFTVKKGETVGLIGHNGAGKSTMLKVISGILEPTKGKVTTHGNIVPMLELGSGFDFDLTGRENIYLNGAILGYSEEFLKAKYDEIVEFSELGDFIEMPIRNYSSGMLARLAFSVAAEVQPEILIVDEILSVGDANFQEKSRKRMMELMSGGTTVLFVSHNLEQIREMCSKVVWLEHGTVQMVGDTKEVCDAYEKS</sequence>
<dbReference type="InterPro" id="IPR017871">
    <property type="entry name" value="ABC_transporter-like_CS"/>
</dbReference>
<keyword evidence="3" id="KW-0547">Nucleotide-binding</keyword>
<dbReference type="Pfam" id="PF00005">
    <property type="entry name" value="ABC_tran"/>
    <property type="match status" value="1"/>
</dbReference>
<dbReference type="SUPFAM" id="SSF52540">
    <property type="entry name" value="P-loop containing nucleoside triphosphate hydrolases"/>
    <property type="match status" value="1"/>
</dbReference>
<dbReference type="AlphaFoldDB" id="A0A2A7ASY3"/>
<dbReference type="InterPro" id="IPR050683">
    <property type="entry name" value="Bact_Polysacc_Export_ATP-bd"/>
</dbReference>
<dbReference type="GO" id="GO:0016020">
    <property type="term" value="C:membrane"/>
    <property type="evidence" value="ECO:0007669"/>
    <property type="project" value="InterPro"/>
</dbReference>
<accession>A0A2A7ASY3</accession>
<organism evidence="6 7">
    <name type="scientific">Faecalibacterium prausnitzii</name>
    <dbReference type="NCBI Taxonomy" id="853"/>
    <lineage>
        <taxon>Bacteria</taxon>
        <taxon>Bacillati</taxon>
        <taxon>Bacillota</taxon>
        <taxon>Clostridia</taxon>
        <taxon>Eubacteriales</taxon>
        <taxon>Oscillospiraceae</taxon>
        <taxon>Faecalibacterium</taxon>
    </lineage>
</organism>
<comment type="caution">
    <text evidence="6">The sequence shown here is derived from an EMBL/GenBank/DDBJ whole genome shotgun (WGS) entry which is preliminary data.</text>
</comment>
<dbReference type="EMBL" id="NMTY01000004">
    <property type="protein sequence ID" value="PDX82192.1"/>
    <property type="molecule type" value="Genomic_DNA"/>
</dbReference>
<evidence type="ECO:0000256" key="4">
    <source>
        <dbReference type="ARBA" id="ARBA00022840"/>
    </source>
</evidence>
<evidence type="ECO:0000256" key="2">
    <source>
        <dbReference type="ARBA" id="ARBA00022448"/>
    </source>
</evidence>
<dbReference type="GO" id="GO:0016887">
    <property type="term" value="F:ATP hydrolysis activity"/>
    <property type="evidence" value="ECO:0007669"/>
    <property type="project" value="InterPro"/>
</dbReference>
<evidence type="ECO:0000313" key="6">
    <source>
        <dbReference type="EMBL" id="PDX82192.1"/>
    </source>
</evidence>
<proteinExistence type="inferred from homology"/>
<comment type="similarity">
    <text evidence="1">Belongs to the ABC transporter superfamily.</text>
</comment>
<dbReference type="RefSeq" id="WP_097838695.1">
    <property type="nucleotide sequence ID" value="NZ_NMTY01000004.1"/>
</dbReference>
<evidence type="ECO:0000256" key="1">
    <source>
        <dbReference type="ARBA" id="ARBA00005417"/>
    </source>
</evidence>